<evidence type="ECO:0000313" key="2">
    <source>
        <dbReference type="Proteomes" id="UP001321473"/>
    </source>
</evidence>
<gene>
    <name evidence="1" type="ORF">V5799_023368</name>
</gene>
<dbReference type="AlphaFoldDB" id="A0AAQ4FHS9"/>
<name>A0AAQ4FHS9_AMBAM</name>
<reference evidence="1 2" key="1">
    <citation type="journal article" date="2023" name="Arcadia Sci">
        <title>De novo assembly of a long-read Amblyomma americanum tick genome.</title>
        <authorList>
            <person name="Chou S."/>
            <person name="Poskanzer K.E."/>
            <person name="Rollins M."/>
            <person name="Thuy-Boun P.S."/>
        </authorList>
    </citation>
    <scope>NUCLEOTIDE SEQUENCE [LARGE SCALE GENOMIC DNA]</scope>
    <source>
        <strain evidence="1">F_SG_1</strain>
        <tissue evidence="1">Salivary glands</tissue>
    </source>
</reference>
<organism evidence="1 2">
    <name type="scientific">Amblyomma americanum</name>
    <name type="common">Lone star tick</name>
    <dbReference type="NCBI Taxonomy" id="6943"/>
    <lineage>
        <taxon>Eukaryota</taxon>
        <taxon>Metazoa</taxon>
        <taxon>Ecdysozoa</taxon>
        <taxon>Arthropoda</taxon>
        <taxon>Chelicerata</taxon>
        <taxon>Arachnida</taxon>
        <taxon>Acari</taxon>
        <taxon>Parasitiformes</taxon>
        <taxon>Ixodida</taxon>
        <taxon>Ixodoidea</taxon>
        <taxon>Ixodidae</taxon>
        <taxon>Amblyomminae</taxon>
        <taxon>Amblyomma</taxon>
    </lineage>
</organism>
<comment type="caution">
    <text evidence="1">The sequence shown here is derived from an EMBL/GenBank/DDBJ whole genome shotgun (WGS) entry which is preliminary data.</text>
</comment>
<accession>A0AAQ4FHS9</accession>
<sequence>MGTSCTCLLVVCQGDGQLLYKKVPETVQHTRVLHLQGVPSDCVTKTFLLLYCHSSEMKSCLWLALLSLTAVAYGAVIAPPSAAEQPVLSEDAQADIIEKAGKTLETVGRILQGKDVETTKEEQQDIIEVFKAMTSGEEADSEEVSEYIWPIIARGVVQGGVAHGVHRWLDRRG</sequence>
<evidence type="ECO:0000313" key="1">
    <source>
        <dbReference type="EMBL" id="KAK8786847.1"/>
    </source>
</evidence>
<keyword evidence="2" id="KW-1185">Reference proteome</keyword>
<protein>
    <submittedName>
        <fullName evidence="1">Uncharacterized protein</fullName>
    </submittedName>
</protein>
<dbReference type="Proteomes" id="UP001321473">
    <property type="component" value="Unassembled WGS sequence"/>
</dbReference>
<dbReference type="EMBL" id="JARKHS020002333">
    <property type="protein sequence ID" value="KAK8786847.1"/>
    <property type="molecule type" value="Genomic_DNA"/>
</dbReference>
<proteinExistence type="predicted"/>